<dbReference type="AlphaFoldDB" id="X0UE84"/>
<feature type="region of interest" description="Disordered" evidence="1">
    <location>
        <begin position="1"/>
        <end position="27"/>
    </location>
</feature>
<reference evidence="3" key="1">
    <citation type="journal article" date="2014" name="Front. Microbiol.">
        <title>High frequency of phylogenetically diverse reductive dehalogenase-homologous genes in deep subseafloor sedimentary metagenomes.</title>
        <authorList>
            <person name="Kawai M."/>
            <person name="Futagami T."/>
            <person name="Toyoda A."/>
            <person name="Takaki Y."/>
            <person name="Nishi S."/>
            <person name="Hori S."/>
            <person name="Arai W."/>
            <person name="Tsubouchi T."/>
            <person name="Morono Y."/>
            <person name="Uchiyama I."/>
            <person name="Ito T."/>
            <person name="Fujiyama A."/>
            <person name="Inagaki F."/>
            <person name="Takami H."/>
        </authorList>
    </citation>
    <scope>NUCLEOTIDE SEQUENCE</scope>
    <source>
        <strain evidence="3">Expedition CK06-06</strain>
    </source>
</reference>
<feature type="compositionally biased region" description="Basic residues" evidence="1">
    <location>
        <begin position="8"/>
        <end position="17"/>
    </location>
</feature>
<name>X0UE84_9ZZZZ</name>
<evidence type="ECO:0000256" key="1">
    <source>
        <dbReference type="SAM" id="MobiDB-lite"/>
    </source>
</evidence>
<evidence type="ECO:0000256" key="2">
    <source>
        <dbReference type="SAM" id="Phobius"/>
    </source>
</evidence>
<keyword evidence="2" id="KW-1133">Transmembrane helix</keyword>
<protein>
    <recommendedName>
        <fullName evidence="4">POTRA domain-containing protein</fullName>
    </recommendedName>
</protein>
<feature type="non-terminal residue" evidence="3">
    <location>
        <position position="210"/>
    </location>
</feature>
<keyword evidence="2" id="KW-0472">Membrane</keyword>
<dbReference type="EMBL" id="BARS01016374">
    <property type="protein sequence ID" value="GAF86800.1"/>
    <property type="molecule type" value="Genomic_DNA"/>
</dbReference>
<gene>
    <name evidence="3" type="ORF">S01H1_26952</name>
</gene>
<evidence type="ECO:0008006" key="4">
    <source>
        <dbReference type="Google" id="ProtNLM"/>
    </source>
</evidence>
<accession>X0UE84</accession>
<organism evidence="3">
    <name type="scientific">marine sediment metagenome</name>
    <dbReference type="NCBI Taxonomy" id="412755"/>
    <lineage>
        <taxon>unclassified sequences</taxon>
        <taxon>metagenomes</taxon>
        <taxon>ecological metagenomes</taxon>
    </lineage>
</organism>
<evidence type="ECO:0000313" key="3">
    <source>
        <dbReference type="EMBL" id="GAF86800.1"/>
    </source>
</evidence>
<feature type="transmembrane region" description="Helical" evidence="2">
    <location>
        <begin position="39"/>
        <end position="56"/>
    </location>
</feature>
<sequence>MGWFLRSGGKKRKRSRSGPKAPYVRKPWDPEQMKRGLKIGLWLIVIALITGAWVLGQRHLKAYVSRNRTVDPQIVLHDAPAWMSPALRQELCSTVASSVDADPMNHDSLQLAANLLQTNPWIEQVEHLVRDSDGQIELHATFRQPVALIEYGPRYLLCDANGRRLPAAYMFEDVSRLGLAVIVGVPSAPPRDGERWPGKDVTAALRVAAL</sequence>
<keyword evidence="2" id="KW-0812">Transmembrane</keyword>
<comment type="caution">
    <text evidence="3">The sequence shown here is derived from an EMBL/GenBank/DDBJ whole genome shotgun (WGS) entry which is preliminary data.</text>
</comment>
<proteinExistence type="predicted"/>